<sequence>MKRVGHLFTLLLGVTLSFITLLLFLDNERQRDELVSLPYSQFQTIQQAWYMSGSDGKEQYIYPLKHVFYLNRYEVKETEHLQQALRTKKVLISRPAQPTPTSDLYIRFDNGKEMAVKVMVEDEQLFLMDQKTMQYYQLPTEEVVDYFRLLNEESRMPLLLFIIYTILLFSLAYMLAKKLIGGKSNSIPTKKLMKEKGKRLTSDFLLPVILPLTVTITMHIYGAQHSLLLLSVMMLTSGIREYVEKRKLFMKMVLLLPLFSLYLHGFQWITSYFN</sequence>
<evidence type="ECO:0000313" key="3">
    <source>
        <dbReference type="Proteomes" id="UP000094784"/>
    </source>
</evidence>
<organism evidence="2 3">
    <name type="scientific">Lysinibacillus fusiformis</name>
    <dbReference type="NCBI Taxonomy" id="28031"/>
    <lineage>
        <taxon>Bacteria</taxon>
        <taxon>Bacillati</taxon>
        <taxon>Bacillota</taxon>
        <taxon>Bacilli</taxon>
        <taxon>Bacillales</taxon>
        <taxon>Bacillaceae</taxon>
        <taxon>Lysinibacillus</taxon>
    </lineage>
</organism>
<feature type="transmembrane region" description="Helical" evidence="1">
    <location>
        <begin position="200"/>
        <end position="221"/>
    </location>
</feature>
<feature type="transmembrane region" description="Helical" evidence="1">
    <location>
        <begin position="7"/>
        <end position="25"/>
    </location>
</feature>
<gene>
    <name evidence="2" type="ORF">BG258_08090</name>
</gene>
<dbReference type="Proteomes" id="UP000094784">
    <property type="component" value="Unassembled WGS sequence"/>
</dbReference>
<evidence type="ECO:0000313" key="2">
    <source>
        <dbReference type="EMBL" id="ODV55869.1"/>
    </source>
</evidence>
<accession>A0A1E4R609</accession>
<dbReference type="OrthoDB" id="2740038at2"/>
<name>A0A1E4R609_9BACI</name>
<comment type="caution">
    <text evidence="2">The sequence shown here is derived from an EMBL/GenBank/DDBJ whole genome shotgun (WGS) entry which is preliminary data.</text>
</comment>
<keyword evidence="1" id="KW-1133">Transmembrane helix</keyword>
<keyword evidence="1" id="KW-0472">Membrane</keyword>
<dbReference type="EMBL" id="MECQ01000001">
    <property type="protein sequence ID" value="ODV55869.1"/>
    <property type="molecule type" value="Genomic_DNA"/>
</dbReference>
<dbReference type="AlphaFoldDB" id="A0A1E4R609"/>
<feature type="transmembrane region" description="Helical" evidence="1">
    <location>
        <begin position="156"/>
        <end position="176"/>
    </location>
</feature>
<dbReference type="RefSeq" id="WP_069480906.1">
    <property type="nucleotide sequence ID" value="NZ_KV766182.1"/>
</dbReference>
<protein>
    <submittedName>
        <fullName evidence="2">Uncharacterized protein</fullName>
    </submittedName>
</protein>
<proteinExistence type="predicted"/>
<evidence type="ECO:0000256" key="1">
    <source>
        <dbReference type="SAM" id="Phobius"/>
    </source>
</evidence>
<reference evidence="2 3" key="1">
    <citation type="submission" date="2016-09" db="EMBL/GenBank/DDBJ databases">
        <title>Draft genome sequence of the soil isolate, Lysinibacillus fusiformis M5, a potential hypoxanthine producer.</title>
        <authorList>
            <person name="Gallegos-Monterrosa R."/>
            <person name="Maroti G."/>
            <person name="Balint B."/>
            <person name="Kovacs A.T."/>
        </authorList>
    </citation>
    <scope>NUCLEOTIDE SEQUENCE [LARGE SCALE GENOMIC DNA]</scope>
    <source>
        <strain evidence="2 3">M5</strain>
    </source>
</reference>
<keyword evidence="1" id="KW-0812">Transmembrane</keyword>
<feature type="transmembrane region" description="Helical" evidence="1">
    <location>
        <begin position="255"/>
        <end position="273"/>
    </location>
</feature>